<name>A0ABN3UXG8_9MICO</name>
<comment type="caution">
    <text evidence="3">The sequence shown here is derived from an EMBL/GenBank/DDBJ whole genome shotgun (WGS) entry which is preliminary data.</text>
</comment>
<evidence type="ECO:0000259" key="1">
    <source>
        <dbReference type="PROSITE" id="PS50980"/>
    </source>
</evidence>
<dbReference type="InterPro" id="IPR000438">
    <property type="entry name" value="Acetyl_CoA_COase_Trfase_b_su"/>
</dbReference>
<dbReference type="InterPro" id="IPR051047">
    <property type="entry name" value="AccD/PCCB"/>
</dbReference>
<dbReference type="PANTHER" id="PTHR43842:SF2">
    <property type="entry name" value="PROPIONYL-COA CARBOXYLASE BETA CHAIN, MITOCHONDRIAL"/>
    <property type="match status" value="1"/>
</dbReference>
<feature type="domain" description="CoA carboxyltransferase N-terminal" evidence="1">
    <location>
        <begin position="47"/>
        <end position="303"/>
    </location>
</feature>
<dbReference type="Gene3D" id="3.90.226.10">
    <property type="entry name" value="2-enoyl-CoA Hydratase, Chain A, domain 1"/>
    <property type="match status" value="2"/>
</dbReference>
<dbReference type="PROSITE" id="PS50980">
    <property type="entry name" value="COA_CT_NTER"/>
    <property type="match status" value="1"/>
</dbReference>
<sequence>MQCLTLKRFAHGGKARLPGMAQTTTDAVATGGTDVPSSDSGIDLHSTEGKLADLKRRVAEVANAGSERAVEKQHARGKKTARERLEMLLDEGSFVEMDKYARHRSTAFGQEQNRPYGDGVVTGYGTVDGRTVAVFAQDFTVFGGSLGEVFGEKICKVMDFAMKVGCPVVGLNDSGGARIQEGVVSLGLYGEIFRRNVHASGVIPQISLVMGPCAGGAVYSPAVTDFTVMVDQTSHMFITGPDVIKTVTGEVVSFEDLGGARAHNTKSGVAHYMGDDEADAIEYVKALLSYLPSNNLEEPPSFADDADLPSLEVTDEDRVLDTLIPDSPNQPYDMHTVIGTVVDDGEFLEVHPLFAPNIICGFGRIEGRSVGVVANQPMQFAGTLDIDASEKAARFVRTCDAFNVPVLTFVDVPGFLPGTDQEWDGIIRRGAKLIYAYAEATVPLVTVITRKAYGGAYDVMGSKHLGADINLAWPTAQIAVMGAQGAVNILYRKQLAAAEADGENVEEARQRFIEEYEDTLANPYIAAERGYVDTVITPSNTRMNVTRALRALRTKRETLPPKKHGNIPL</sequence>
<dbReference type="InterPro" id="IPR011762">
    <property type="entry name" value="COA_CT_N"/>
</dbReference>
<evidence type="ECO:0000313" key="4">
    <source>
        <dbReference type="Proteomes" id="UP001501326"/>
    </source>
</evidence>
<dbReference type="PROSITE" id="PS50989">
    <property type="entry name" value="COA_CT_CTER"/>
    <property type="match status" value="1"/>
</dbReference>
<accession>A0ABN3UXG8</accession>
<gene>
    <name evidence="3" type="ORF">GCM10009867_35850</name>
</gene>
<proteinExistence type="predicted"/>
<dbReference type="InterPro" id="IPR011763">
    <property type="entry name" value="COA_CT_C"/>
</dbReference>
<dbReference type="PRINTS" id="PR01070">
    <property type="entry name" value="ACCCTRFRASEB"/>
</dbReference>
<dbReference type="PANTHER" id="PTHR43842">
    <property type="entry name" value="PROPIONYL-COA CARBOXYLASE BETA CHAIN"/>
    <property type="match status" value="1"/>
</dbReference>
<protein>
    <submittedName>
        <fullName evidence="3">Acyl-CoA carboxylase subunit beta</fullName>
    </submittedName>
</protein>
<organism evidence="3 4">
    <name type="scientific">Pedococcus aerophilus</name>
    <dbReference type="NCBI Taxonomy" id="436356"/>
    <lineage>
        <taxon>Bacteria</taxon>
        <taxon>Bacillati</taxon>
        <taxon>Actinomycetota</taxon>
        <taxon>Actinomycetes</taxon>
        <taxon>Micrococcales</taxon>
        <taxon>Intrasporangiaceae</taxon>
        <taxon>Pedococcus</taxon>
    </lineage>
</organism>
<reference evidence="3 4" key="1">
    <citation type="journal article" date="2019" name="Int. J. Syst. Evol. Microbiol.">
        <title>The Global Catalogue of Microorganisms (GCM) 10K type strain sequencing project: providing services to taxonomists for standard genome sequencing and annotation.</title>
        <authorList>
            <consortium name="The Broad Institute Genomics Platform"/>
            <consortium name="The Broad Institute Genome Sequencing Center for Infectious Disease"/>
            <person name="Wu L."/>
            <person name="Ma J."/>
        </authorList>
    </citation>
    <scope>NUCLEOTIDE SEQUENCE [LARGE SCALE GENOMIC DNA]</scope>
    <source>
        <strain evidence="3 4">JCM 16378</strain>
    </source>
</reference>
<dbReference type="Proteomes" id="UP001501326">
    <property type="component" value="Unassembled WGS sequence"/>
</dbReference>
<dbReference type="SUPFAM" id="SSF52096">
    <property type="entry name" value="ClpP/crotonase"/>
    <property type="match status" value="2"/>
</dbReference>
<evidence type="ECO:0000313" key="3">
    <source>
        <dbReference type="EMBL" id="GAA2739506.1"/>
    </source>
</evidence>
<feature type="domain" description="CoA carboxyltransferase C-terminal" evidence="2">
    <location>
        <begin position="315"/>
        <end position="564"/>
    </location>
</feature>
<evidence type="ECO:0000259" key="2">
    <source>
        <dbReference type="PROSITE" id="PS50989"/>
    </source>
</evidence>
<dbReference type="EMBL" id="BAAARN010000005">
    <property type="protein sequence ID" value="GAA2739506.1"/>
    <property type="molecule type" value="Genomic_DNA"/>
</dbReference>
<dbReference type="InterPro" id="IPR034733">
    <property type="entry name" value="AcCoA_carboxyl_beta"/>
</dbReference>
<keyword evidence="4" id="KW-1185">Reference proteome</keyword>
<dbReference type="InterPro" id="IPR029045">
    <property type="entry name" value="ClpP/crotonase-like_dom_sf"/>
</dbReference>
<dbReference type="Pfam" id="PF01039">
    <property type="entry name" value="Carboxyl_trans"/>
    <property type="match status" value="1"/>
</dbReference>